<dbReference type="Pfam" id="PF14897">
    <property type="entry name" value="EpsG"/>
    <property type="match status" value="1"/>
</dbReference>
<dbReference type="Proteomes" id="UP000471216">
    <property type="component" value="Unassembled WGS sequence"/>
</dbReference>
<feature type="transmembrane region" description="Helical" evidence="1">
    <location>
        <begin position="279"/>
        <end position="303"/>
    </location>
</feature>
<evidence type="ECO:0000313" key="3">
    <source>
        <dbReference type="EMBL" id="MRY86348.1"/>
    </source>
</evidence>
<protein>
    <recommendedName>
        <fullName evidence="8">EpsG family protein</fullName>
    </recommendedName>
</protein>
<feature type="transmembrane region" description="Helical" evidence="1">
    <location>
        <begin position="29"/>
        <end position="47"/>
    </location>
</feature>
<accession>A0A174X8Q7</accession>
<evidence type="ECO:0000313" key="5">
    <source>
        <dbReference type="Proteomes" id="UP000095332"/>
    </source>
</evidence>
<evidence type="ECO:0000313" key="6">
    <source>
        <dbReference type="Proteomes" id="UP000450599"/>
    </source>
</evidence>
<proteinExistence type="predicted"/>
<reference evidence="2 5" key="1">
    <citation type="submission" date="2015-09" db="EMBL/GenBank/DDBJ databases">
        <authorList>
            <consortium name="Pathogen Informatics"/>
        </authorList>
    </citation>
    <scope>NUCLEOTIDE SEQUENCE [LARGE SCALE GENOMIC DNA]</scope>
    <source>
        <strain evidence="2 5">2789STDY5834948</strain>
    </source>
</reference>
<evidence type="ECO:0000256" key="1">
    <source>
        <dbReference type="SAM" id="Phobius"/>
    </source>
</evidence>
<feature type="transmembrane region" description="Helical" evidence="1">
    <location>
        <begin position="169"/>
        <end position="193"/>
    </location>
</feature>
<feature type="transmembrane region" description="Helical" evidence="1">
    <location>
        <begin position="323"/>
        <end position="340"/>
    </location>
</feature>
<feature type="transmembrane region" description="Helical" evidence="1">
    <location>
        <begin position="202"/>
        <end position="230"/>
    </location>
</feature>
<evidence type="ECO:0008006" key="8">
    <source>
        <dbReference type="Google" id="ProtNLM"/>
    </source>
</evidence>
<name>A0A174X8Q7_PARDI</name>
<reference evidence="6 7" key="2">
    <citation type="journal article" date="2019" name="Nat. Med.">
        <title>A library of human gut bacterial isolates paired with longitudinal multiomics data enables mechanistic microbiome research.</title>
        <authorList>
            <person name="Poyet M."/>
            <person name="Groussin M."/>
            <person name="Gibbons S.M."/>
            <person name="Avila-Pacheco J."/>
            <person name="Jiang X."/>
            <person name="Kearney S.M."/>
            <person name="Perrotta A.R."/>
            <person name="Berdy B."/>
            <person name="Zhao S."/>
            <person name="Lieberman T.D."/>
            <person name="Swanson P.K."/>
            <person name="Smith M."/>
            <person name="Roesemann S."/>
            <person name="Alexander J.E."/>
            <person name="Rich S.A."/>
            <person name="Livny J."/>
            <person name="Vlamakis H."/>
            <person name="Clish C."/>
            <person name="Bullock K."/>
            <person name="Deik A."/>
            <person name="Scott J."/>
            <person name="Pierce K.A."/>
            <person name="Xavier R.J."/>
            <person name="Alm E.J."/>
        </authorList>
    </citation>
    <scope>NUCLEOTIDE SEQUENCE [LARGE SCALE GENOMIC DNA]</scope>
    <source>
        <strain evidence="4 7">BIOML-A10</strain>
        <strain evidence="3 6">BIOML-A11</strain>
    </source>
</reference>
<dbReference type="AlphaFoldDB" id="A0A174X8Q7"/>
<dbReference type="EMBL" id="CZBM01000020">
    <property type="protein sequence ID" value="CUQ53208.1"/>
    <property type="molecule type" value="Genomic_DNA"/>
</dbReference>
<organism evidence="2 5">
    <name type="scientific">Parabacteroides distasonis</name>
    <dbReference type="NCBI Taxonomy" id="823"/>
    <lineage>
        <taxon>Bacteria</taxon>
        <taxon>Pseudomonadati</taxon>
        <taxon>Bacteroidota</taxon>
        <taxon>Bacteroidia</taxon>
        <taxon>Bacteroidales</taxon>
        <taxon>Tannerellaceae</taxon>
        <taxon>Parabacteroides</taxon>
    </lineage>
</organism>
<feature type="transmembrane region" description="Helical" evidence="1">
    <location>
        <begin position="84"/>
        <end position="115"/>
    </location>
</feature>
<feature type="transmembrane region" description="Helical" evidence="1">
    <location>
        <begin position="250"/>
        <end position="267"/>
    </location>
</feature>
<gene>
    <name evidence="2" type="ORF">ERS852560_03858</name>
    <name evidence="4" type="ORF">GKD54_18970</name>
    <name evidence="3" type="ORF">GKD58_19210</name>
</gene>
<dbReference type="EMBL" id="WKMX01000021">
    <property type="protein sequence ID" value="MRZ08246.1"/>
    <property type="molecule type" value="Genomic_DNA"/>
</dbReference>
<keyword evidence="1" id="KW-1133">Transmembrane helix</keyword>
<keyword evidence="1" id="KW-0812">Transmembrane</keyword>
<feature type="transmembrane region" description="Helical" evidence="1">
    <location>
        <begin position="6"/>
        <end position="22"/>
    </location>
</feature>
<evidence type="ECO:0000313" key="7">
    <source>
        <dbReference type="Proteomes" id="UP000471216"/>
    </source>
</evidence>
<dbReference type="EMBL" id="WKMW01000023">
    <property type="protein sequence ID" value="MRY86348.1"/>
    <property type="molecule type" value="Genomic_DNA"/>
</dbReference>
<dbReference type="Proteomes" id="UP000450599">
    <property type="component" value="Unassembled WGS sequence"/>
</dbReference>
<evidence type="ECO:0000313" key="2">
    <source>
        <dbReference type="EMBL" id="CUQ53208.1"/>
    </source>
</evidence>
<evidence type="ECO:0000313" key="4">
    <source>
        <dbReference type="EMBL" id="MRZ08246.1"/>
    </source>
</evidence>
<sequence length="379" mass="44578">MISLLFYNIIMILCMFICFLSQKKHTKNRVVFAYLILIFISVIRFDIGNDYEGYWHIFYDSSRAYYSGVCVQDLLLMYHVPEPFTLLLVMVFCSFTSAPIWIFGIYSSLTIYFIYRTIEYWSPRNHALCIFVLFISCVFFETWDWVRQGLALSILLYSLKYINQGKRSYFFLCMTCAFCCHFSAAVFFIVYFIRNVRLNDRVILVIIGVSYLMGFMGFFGKLYGLIFSMLPLYSEVYAEGIYIDDSESSYQTLGFFCLALWYGFLTFQVYRRNILFGNLLFIGSVLTMIAGNNLLITRIAWYFTSVQILAVPLVLKKDHVGKLSRIIMMLMVLMMFIKFNKILTNKTGVRGSSPYETIFSSDYENKNFRLREYTIPDKF</sequence>
<dbReference type="InterPro" id="IPR049458">
    <property type="entry name" value="EpsG-like"/>
</dbReference>
<keyword evidence="1" id="KW-0472">Membrane</keyword>
<feature type="transmembrane region" description="Helical" evidence="1">
    <location>
        <begin position="127"/>
        <end position="146"/>
    </location>
</feature>
<dbReference type="Proteomes" id="UP000095332">
    <property type="component" value="Unassembled WGS sequence"/>
</dbReference>